<evidence type="ECO:0000313" key="11">
    <source>
        <dbReference type="EMBL" id="REG34059.1"/>
    </source>
</evidence>
<dbReference type="PROSITE" id="PS01156">
    <property type="entry name" value="TONB_DEPENDENT_REC_2"/>
    <property type="match status" value="1"/>
</dbReference>
<evidence type="ECO:0000256" key="5">
    <source>
        <dbReference type="ARBA" id="ARBA00023077"/>
    </source>
</evidence>
<dbReference type="EMBL" id="QUMX01000040">
    <property type="protein sequence ID" value="REG34059.1"/>
    <property type="molecule type" value="Genomic_DNA"/>
</dbReference>
<dbReference type="InterPro" id="IPR039426">
    <property type="entry name" value="TonB-dep_rcpt-like"/>
</dbReference>
<keyword evidence="3 8" id="KW-1134">Transmembrane beta strand</keyword>
<dbReference type="InterPro" id="IPR000531">
    <property type="entry name" value="Beta-barrel_TonB"/>
</dbReference>
<dbReference type="AlphaFoldDB" id="A0AAQ0HE76"/>
<keyword evidence="7 8" id="KW-0998">Cell outer membrane</keyword>
<dbReference type="RefSeq" id="WP_166436135.1">
    <property type="nucleotide sequence ID" value="NZ_CP035286.1"/>
</dbReference>
<dbReference type="InterPro" id="IPR010917">
    <property type="entry name" value="TonB_rcpt_CS"/>
</dbReference>
<evidence type="ECO:0000256" key="1">
    <source>
        <dbReference type="ARBA" id="ARBA00004571"/>
    </source>
</evidence>
<evidence type="ECO:0000256" key="7">
    <source>
        <dbReference type="ARBA" id="ARBA00023237"/>
    </source>
</evidence>
<reference evidence="11 12" key="1">
    <citation type="submission" date="2018-08" db="EMBL/GenBank/DDBJ databases">
        <title>Genomic Encyclopedia of Archaeal and Bacterial Type Strains, Phase II (KMG-II): from individual species to whole genera.</title>
        <authorList>
            <person name="Goeker M."/>
        </authorList>
    </citation>
    <scope>NUCLEOTIDE SEQUENCE [LARGE SCALE GENOMIC DNA]</scope>
    <source>
        <strain evidence="11 12">DSM 582</strain>
    </source>
</reference>
<organism evidence="11 12">
    <name type="scientific">Paracoccus versutus</name>
    <name type="common">Thiobacillus versutus</name>
    <dbReference type="NCBI Taxonomy" id="34007"/>
    <lineage>
        <taxon>Bacteria</taxon>
        <taxon>Pseudomonadati</taxon>
        <taxon>Pseudomonadota</taxon>
        <taxon>Alphaproteobacteria</taxon>
        <taxon>Rhodobacterales</taxon>
        <taxon>Paracoccaceae</taxon>
        <taxon>Paracoccus</taxon>
    </lineage>
</organism>
<proteinExistence type="inferred from homology"/>
<comment type="caution">
    <text evidence="11">The sequence shown here is derived from an EMBL/GenBank/DDBJ whole genome shotgun (WGS) entry which is preliminary data.</text>
</comment>
<evidence type="ECO:0000256" key="3">
    <source>
        <dbReference type="ARBA" id="ARBA00022452"/>
    </source>
</evidence>
<evidence type="ECO:0000256" key="6">
    <source>
        <dbReference type="ARBA" id="ARBA00023136"/>
    </source>
</evidence>
<dbReference type="GO" id="GO:0015344">
    <property type="term" value="F:siderophore uptake transmembrane transporter activity"/>
    <property type="evidence" value="ECO:0007669"/>
    <property type="project" value="TreeGrafter"/>
</dbReference>
<evidence type="ECO:0000256" key="8">
    <source>
        <dbReference type="PROSITE-ProRule" id="PRU01360"/>
    </source>
</evidence>
<evidence type="ECO:0000256" key="2">
    <source>
        <dbReference type="ARBA" id="ARBA00022448"/>
    </source>
</evidence>
<gene>
    <name evidence="11" type="ORF">ATH84_104023</name>
</gene>
<feature type="short sequence motif" description="TonB C-terminal box" evidence="9">
    <location>
        <begin position="368"/>
        <end position="385"/>
    </location>
</feature>
<name>A0AAQ0HE76_PARVE</name>
<dbReference type="InterPro" id="IPR036942">
    <property type="entry name" value="Beta-barrel_TonB_sf"/>
</dbReference>
<comment type="subcellular location">
    <subcellularLocation>
        <location evidence="1 8">Cell outer membrane</location>
        <topology evidence="1 8">Multi-pass membrane protein</topology>
    </subcellularLocation>
</comment>
<keyword evidence="2 8" id="KW-0813">Transport</keyword>
<dbReference type="PANTHER" id="PTHR30069">
    <property type="entry name" value="TONB-DEPENDENT OUTER MEMBRANE RECEPTOR"/>
    <property type="match status" value="1"/>
</dbReference>
<keyword evidence="4 8" id="KW-0812">Transmembrane</keyword>
<evidence type="ECO:0000256" key="9">
    <source>
        <dbReference type="PROSITE-ProRule" id="PRU10144"/>
    </source>
</evidence>
<feature type="domain" description="TonB-dependent receptor-like beta-barrel" evidence="10">
    <location>
        <begin position="16"/>
        <end position="352"/>
    </location>
</feature>
<accession>A0AAQ0HE76</accession>
<keyword evidence="12" id="KW-1185">Reference proteome</keyword>
<dbReference type="GO" id="GO:0044718">
    <property type="term" value="P:siderophore transmembrane transport"/>
    <property type="evidence" value="ECO:0007669"/>
    <property type="project" value="TreeGrafter"/>
</dbReference>
<evidence type="ECO:0000259" key="10">
    <source>
        <dbReference type="Pfam" id="PF00593"/>
    </source>
</evidence>
<dbReference type="Proteomes" id="UP000256794">
    <property type="component" value="Unassembled WGS sequence"/>
</dbReference>
<comment type="similarity">
    <text evidence="8">Belongs to the TonB-dependent receptor family.</text>
</comment>
<keyword evidence="11" id="KW-0675">Receptor</keyword>
<dbReference type="GO" id="GO:0009279">
    <property type="term" value="C:cell outer membrane"/>
    <property type="evidence" value="ECO:0007669"/>
    <property type="project" value="UniProtKB-SubCell"/>
</dbReference>
<dbReference type="PANTHER" id="PTHR30069:SF42">
    <property type="entry name" value="FERRIC AEROBACTIN RECEPTOR"/>
    <property type="match status" value="1"/>
</dbReference>
<dbReference type="Pfam" id="PF00593">
    <property type="entry name" value="TonB_dep_Rec_b-barrel"/>
    <property type="match status" value="1"/>
</dbReference>
<keyword evidence="5" id="KW-0798">TonB box</keyword>
<dbReference type="SUPFAM" id="SSF56935">
    <property type="entry name" value="Porins"/>
    <property type="match status" value="1"/>
</dbReference>
<evidence type="ECO:0000313" key="12">
    <source>
        <dbReference type="Proteomes" id="UP000256794"/>
    </source>
</evidence>
<sequence>MRTTLNIGVDSDLSILGREASLSWGLEFGRDKTTQKLIDGQDVATPLKNRSTAAYAQLTLPVNDAITLSGGVRYDRFKLSVGDFTRPRAYYYFPAYGIGLDLAPVSVTGGEFDFDEWTGNLGFTANIAPTTQVFGGWSQGYSPTDIGSFTCRAGMNSMAEICTAYGNDNPLIGAAYRCTTPGTYALSYVDIAPEPQVVDTYELGLRHDGGDWNGQVSAFYSTSDDGVNFDPITNRVSQQKERIWGVEAQGVWTLASGTVLNGMIGFREGRYDSDGDGKIEVWLGNNRIGAPVRVWLGVTRDFAGWIGRAEAMYLGGRDRAEGQLELPSVTLVNASLSRELGQGMLTLAVENLFDRDYVNPTATATRNAVTEGWGRTVAVSYRMSF</sequence>
<protein>
    <submittedName>
        <fullName evidence="11">Iron complex outermembrane receptor protein</fullName>
    </submittedName>
</protein>
<dbReference type="Gene3D" id="2.40.170.20">
    <property type="entry name" value="TonB-dependent receptor, beta-barrel domain"/>
    <property type="match status" value="1"/>
</dbReference>
<dbReference type="PROSITE" id="PS52016">
    <property type="entry name" value="TONB_DEPENDENT_REC_3"/>
    <property type="match status" value="1"/>
</dbReference>
<keyword evidence="6 8" id="KW-0472">Membrane</keyword>
<evidence type="ECO:0000256" key="4">
    <source>
        <dbReference type="ARBA" id="ARBA00022692"/>
    </source>
</evidence>